<dbReference type="PANTHER" id="PTHR35812">
    <property type="entry name" value="LIPOPROTEIN"/>
    <property type="match status" value="1"/>
</dbReference>
<name>A0A2G1DLN7_9BACT</name>
<proteinExistence type="predicted"/>
<dbReference type="Proteomes" id="UP000221222">
    <property type="component" value="Unassembled WGS sequence"/>
</dbReference>
<feature type="signal peptide" evidence="1">
    <location>
        <begin position="1"/>
        <end position="17"/>
    </location>
</feature>
<evidence type="ECO:0000313" key="4">
    <source>
        <dbReference type="EMBL" id="PHO19381.1"/>
    </source>
</evidence>
<dbReference type="Proteomes" id="UP000262712">
    <property type="component" value="Chromosome"/>
</dbReference>
<evidence type="ECO:0000313" key="6">
    <source>
        <dbReference type="Proteomes" id="UP000262712"/>
    </source>
</evidence>
<dbReference type="InterPro" id="IPR011460">
    <property type="entry name" value="Lcl_C"/>
</dbReference>
<dbReference type="Pfam" id="PF07603">
    <property type="entry name" value="Lcl_C"/>
    <property type="match status" value="1"/>
</dbReference>
<feature type="chain" id="PRO_5044573640" evidence="1">
    <location>
        <begin position="18"/>
        <end position="160"/>
    </location>
</feature>
<feature type="domain" description="Lcl C-terminal" evidence="2">
    <location>
        <begin position="34"/>
        <end position="157"/>
    </location>
</feature>
<dbReference type="PANTHER" id="PTHR35812:SF1">
    <property type="entry name" value="LIPOPROTEIN"/>
    <property type="match status" value="1"/>
</dbReference>
<keyword evidence="5" id="KW-1185">Reference proteome</keyword>
<reference evidence="4 5" key="1">
    <citation type="submission" date="2017-09" db="EMBL/GenBank/DDBJ databases">
        <title>Arcobacter canalis sp. nov., a new species isolated from a water canal contaminated with urban sewage.</title>
        <authorList>
            <person name="Perez-Cataluna A."/>
            <person name="Salas-Masso N."/>
            <person name="Figueras M.J."/>
        </authorList>
    </citation>
    <scope>NUCLEOTIDE SEQUENCE [LARGE SCALE GENOMIC DNA]</scope>
    <source>
        <strain evidence="4 5">F98-3</strain>
    </source>
</reference>
<evidence type="ECO:0000259" key="2">
    <source>
        <dbReference type="Pfam" id="PF07603"/>
    </source>
</evidence>
<accession>A0A2G1DLN7</accession>
<sequence length="160" mass="18772">MKVLLFFFLFFNTTIFADCKKVDKSRFTIIEDKVFDKKTKLIWMRCSIGSKWKKNIGCVQTPNTMSFIEAKDFEKKSKDGWRIPTLEELRTIFIDGCKNSAINTTLFPDLKLLSAFAPYWTSTFVKQLPNLIYYVDFIDRTIDAHSKGFSMYVRLVKSKK</sequence>
<protein>
    <submittedName>
        <fullName evidence="3">DUF1566 domain-containing protein</fullName>
    </submittedName>
</protein>
<organism evidence="4 5">
    <name type="scientific">Malaciobacter molluscorum LMG 25693</name>
    <dbReference type="NCBI Taxonomy" id="870501"/>
    <lineage>
        <taxon>Bacteria</taxon>
        <taxon>Pseudomonadati</taxon>
        <taxon>Campylobacterota</taxon>
        <taxon>Epsilonproteobacteria</taxon>
        <taxon>Campylobacterales</taxon>
        <taxon>Arcobacteraceae</taxon>
        <taxon>Malaciobacter</taxon>
    </lineage>
</organism>
<dbReference type="RefSeq" id="WP_099341197.1">
    <property type="nucleotide sequence ID" value="NZ_CP032098.1"/>
</dbReference>
<dbReference type="AlphaFoldDB" id="A0A2G1DLN7"/>
<keyword evidence="1" id="KW-0732">Signal</keyword>
<evidence type="ECO:0000256" key="1">
    <source>
        <dbReference type="SAM" id="SignalP"/>
    </source>
</evidence>
<evidence type="ECO:0000313" key="3">
    <source>
        <dbReference type="EMBL" id="AXX92152.1"/>
    </source>
</evidence>
<evidence type="ECO:0000313" key="5">
    <source>
        <dbReference type="Proteomes" id="UP000221222"/>
    </source>
</evidence>
<reference evidence="3 6" key="2">
    <citation type="submission" date="2018-08" db="EMBL/GenBank/DDBJ databases">
        <title>Complete genome of the Arcobacter molluscorum type strain LMG 25693.</title>
        <authorList>
            <person name="Miller W.G."/>
            <person name="Yee E."/>
            <person name="Bono J.L."/>
        </authorList>
    </citation>
    <scope>NUCLEOTIDE SEQUENCE [LARGE SCALE GENOMIC DNA]</scope>
    <source>
        <strain evidence="3 6">CECT 7696</strain>
    </source>
</reference>
<dbReference type="EMBL" id="CP032098">
    <property type="protein sequence ID" value="AXX92152.1"/>
    <property type="molecule type" value="Genomic_DNA"/>
</dbReference>
<dbReference type="KEGG" id="amol:AMOL_1170"/>
<gene>
    <name evidence="3" type="ORF">AMOL_1170</name>
    <name evidence="4" type="ORF">CPU12_00975</name>
</gene>
<dbReference type="EMBL" id="NXFY01000001">
    <property type="protein sequence ID" value="PHO19381.1"/>
    <property type="molecule type" value="Genomic_DNA"/>
</dbReference>